<organism evidence="2 3">
    <name type="scientific">Terrabacter terrae</name>
    <dbReference type="NCBI Taxonomy" id="318434"/>
    <lineage>
        <taxon>Bacteria</taxon>
        <taxon>Bacillati</taxon>
        <taxon>Actinomycetota</taxon>
        <taxon>Actinomycetes</taxon>
        <taxon>Micrococcales</taxon>
        <taxon>Intrasporangiaceae</taxon>
        <taxon>Terrabacter</taxon>
    </lineage>
</organism>
<accession>A0ABP5FKC6</accession>
<keyword evidence="3" id="KW-1185">Reference proteome</keyword>
<dbReference type="Proteomes" id="UP001501285">
    <property type="component" value="Unassembled WGS sequence"/>
</dbReference>
<proteinExistence type="predicted"/>
<feature type="region of interest" description="Disordered" evidence="1">
    <location>
        <begin position="35"/>
        <end position="57"/>
    </location>
</feature>
<sequence>MTNLIILGIVAAVVYPLQKKLRETISRRRLERWAEEDRQAELERQEQDARPSDDERG</sequence>
<dbReference type="EMBL" id="BAAANB010000003">
    <property type="protein sequence ID" value="GAA2026407.1"/>
    <property type="molecule type" value="Genomic_DNA"/>
</dbReference>
<name>A0ABP5FKC6_9MICO</name>
<reference evidence="3" key="1">
    <citation type="journal article" date="2019" name="Int. J. Syst. Evol. Microbiol.">
        <title>The Global Catalogue of Microorganisms (GCM) 10K type strain sequencing project: providing services to taxonomists for standard genome sequencing and annotation.</title>
        <authorList>
            <consortium name="The Broad Institute Genomics Platform"/>
            <consortium name="The Broad Institute Genome Sequencing Center for Infectious Disease"/>
            <person name="Wu L."/>
            <person name="Ma J."/>
        </authorList>
    </citation>
    <scope>NUCLEOTIDE SEQUENCE [LARGE SCALE GENOMIC DNA]</scope>
    <source>
        <strain evidence="3">JCM 14283</strain>
    </source>
</reference>
<evidence type="ECO:0000256" key="1">
    <source>
        <dbReference type="SAM" id="MobiDB-lite"/>
    </source>
</evidence>
<comment type="caution">
    <text evidence="2">The sequence shown here is derived from an EMBL/GenBank/DDBJ whole genome shotgun (WGS) entry which is preliminary data.</text>
</comment>
<gene>
    <name evidence="2" type="ORF">GCM10009740_15250</name>
</gene>
<evidence type="ECO:0000313" key="2">
    <source>
        <dbReference type="EMBL" id="GAA2026407.1"/>
    </source>
</evidence>
<protein>
    <submittedName>
        <fullName evidence="2">Uncharacterized protein</fullName>
    </submittedName>
</protein>
<evidence type="ECO:0000313" key="3">
    <source>
        <dbReference type="Proteomes" id="UP001501285"/>
    </source>
</evidence>